<dbReference type="OrthoDB" id="10557015at2759"/>
<keyword evidence="2" id="KW-1185">Reference proteome</keyword>
<dbReference type="AlphaFoldDB" id="A0A556TW85"/>
<reference evidence="1 2" key="1">
    <citation type="journal article" date="2019" name="Genome Biol. Evol.">
        <title>Whole-Genome Sequencing of the Giant Devil Catfish, Bagarius yarrelli.</title>
        <authorList>
            <person name="Jiang W."/>
            <person name="Lv Y."/>
            <person name="Cheng L."/>
            <person name="Yang K."/>
            <person name="Chao B."/>
            <person name="Wang X."/>
            <person name="Li Y."/>
            <person name="Pan X."/>
            <person name="You X."/>
            <person name="Zhang Y."/>
            <person name="Yang J."/>
            <person name="Li J."/>
            <person name="Zhang X."/>
            <person name="Liu S."/>
            <person name="Sun C."/>
            <person name="Yang J."/>
            <person name="Shi Q."/>
        </authorList>
    </citation>
    <scope>NUCLEOTIDE SEQUENCE [LARGE SCALE GENOMIC DNA]</scope>
    <source>
        <strain evidence="1">JWS20170419001</strain>
        <tissue evidence="1">Muscle</tissue>
    </source>
</reference>
<proteinExistence type="predicted"/>
<accession>A0A556TW85</accession>
<evidence type="ECO:0000313" key="2">
    <source>
        <dbReference type="Proteomes" id="UP000319801"/>
    </source>
</evidence>
<organism evidence="1 2">
    <name type="scientific">Bagarius yarrelli</name>
    <name type="common">Goonch</name>
    <name type="synonym">Bagrus yarrelli</name>
    <dbReference type="NCBI Taxonomy" id="175774"/>
    <lineage>
        <taxon>Eukaryota</taxon>
        <taxon>Metazoa</taxon>
        <taxon>Chordata</taxon>
        <taxon>Craniata</taxon>
        <taxon>Vertebrata</taxon>
        <taxon>Euteleostomi</taxon>
        <taxon>Actinopterygii</taxon>
        <taxon>Neopterygii</taxon>
        <taxon>Teleostei</taxon>
        <taxon>Ostariophysi</taxon>
        <taxon>Siluriformes</taxon>
        <taxon>Sisoridae</taxon>
        <taxon>Sisorinae</taxon>
        <taxon>Bagarius</taxon>
    </lineage>
</organism>
<dbReference type="Proteomes" id="UP000319801">
    <property type="component" value="Unassembled WGS sequence"/>
</dbReference>
<dbReference type="EMBL" id="VCAZ01000023">
    <property type="protein sequence ID" value="TSK92927.1"/>
    <property type="molecule type" value="Genomic_DNA"/>
</dbReference>
<evidence type="ECO:0000313" key="1">
    <source>
        <dbReference type="EMBL" id="TSK92927.1"/>
    </source>
</evidence>
<sequence>MECPTTLAVSLLDPKGQVRCLVQLSNCVWVHDVIHIVQRASQRKRGHESRDLFRQNPVWRNLSADESFRSDGNLSTLLWRIVEKRLAVREE</sequence>
<name>A0A556TW85_BAGYA</name>
<comment type="caution">
    <text evidence="1">The sequence shown here is derived from an EMBL/GenBank/DDBJ whole genome shotgun (WGS) entry which is preliminary data.</text>
</comment>
<gene>
    <name evidence="1" type="ORF">Baya_5641</name>
</gene>
<protein>
    <submittedName>
        <fullName evidence="1">Uncharacterized protein</fullName>
    </submittedName>
</protein>